<name>B4VP03_9CYAN</name>
<dbReference type="EMBL" id="DS989846">
    <property type="protein sequence ID" value="EDX76573.1"/>
    <property type="molecule type" value="Genomic_DNA"/>
</dbReference>
<dbReference type="OrthoDB" id="4536590at2"/>
<keyword evidence="2" id="KW-1185">Reference proteome</keyword>
<accession>B4VP03</accession>
<evidence type="ECO:0008006" key="3">
    <source>
        <dbReference type="Google" id="ProtNLM"/>
    </source>
</evidence>
<dbReference type="Proteomes" id="UP000003835">
    <property type="component" value="Unassembled WGS sequence"/>
</dbReference>
<dbReference type="AlphaFoldDB" id="B4VP03"/>
<organism evidence="1 2">
    <name type="scientific">Coleofasciculus chthonoplastes PCC 7420</name>
    <dbReference type="NCBI Taxonomy" id="118168"/>
    <lineage>
        <taxon>Bacteria</taxon>
        <taxon>Bacillati</taxon>
        <taxon>Cyanobacteriota</taxon>
        <taxon>Cyanophyceae</taxon>
        <taxon>Coleofasciculales</taxon>
        <taxon>Coleofasciculaceae</taxon>
        <taxon>Coleofasciculus</taxon>
    </lineage>
</organism>
<dbReference type="STRING" id="118168.MC7420_4829"/>
<reference evidence="1 2" key="1">
    <citation type="submission" date="2008-07" db="EMBL/GenBank/DDBJ databases">
        <authorList>
            <person name="Tandeau de Marsac N."/>
            <person name="Ferriera S."/>
            <person name="Johnson J."/>
            <person name="Kravitz S."/>
            <person name="Beeson K."/>
            <person name="Sutton G."/>
            <person name="Rogers Y.-H."/>
            <person name="Friedman R."/>
            <person name="Frazier M."/>
            <person name="Venter J.C."/>
        </authorList>
    </citation>
    <scope>NUCLEOTIDE SEQUENCE [LARGE SCALE GENOMIC DNA]</scope>
    <source>
        <strain evidence="1 2">PCC 7420</strain>
    </source>
</reference>
<proteinExistence type="predicted"/>
<dbReference type="RefSeq" id="WP_006100301.1">
    <property type="nucleotide sequence ID" value="NZ_DS989846.1"/>
</dbReference>
<evidence type="ECO:0000313" key="1">
    <source>
        <dbReference type="EMBL" id="EDX76573.1"/>
    </source>
</evidence>
<evidence type="ECO:0000313" key="2">
    <source>
        <dbReference type="Proteomes" id="UP000003835"/>
    </source>
</evidence>
<protein>
    <recommendedName>
        <fullName evidence="3">Schlafen AlbA-2 domain-containing protein</fullName>
    </recommendedName>
</protein>
<gene>
    <name evidence="1" type="ORF">MC7420_4829</name>
</gene>
<dbReference type="HOGENOM" id="CLU_1394243_0_0_3"/>
<sequence>MNSRQIESWALRVIDCVKNGQPNEDFLVELKRDWIEKEKAARRIAGHANAARGENILWLIGVDEKQGVIGVNATDLATWYPAVESCFNELAPRMIPLNIPVDGKTVVALLFETDRAPFVVKNPVYGSKGAGAVELEVPWRENTSVRSARRSDLIRLLAPLERLPDVEIIDCDFTATIKGEDSFGNCTFDALELSI</sequence>